<sequence length="269" mass="31056">MKKILLLSSMLLLSSNLFSQYADRKDYIAEFAMEDGSTFRGHYIGEVTRSTSMGGFILSNRIAAFQYADMETKKRKRLNSRDVKRIVYYNGGDVAKVQEKIQVKQVTNNFKLSAETDEEFEFLLRDGKIQLYGSNVFRCEDMSCYYTHSNFYLKKSADPYAVLAVKPKSQISFKLGSSIENTVDAFRMVGGKCAAFNDYLDFFDKTVIKEQQLDKKLQKDYQSIFKETMKELAAMKQTRYLFDEVAGRVQAHQMEIFLGILNEYEKSCP</sequence>
<dbReference type="EMBL" id="CP059472">
    <property type="protein sequence ID" value="QMS98204.1"/>
    <property type="molecule type" value="Genomic_DNA"/>
</dbReference>
<evidence type="ECO:0000256" key="1">
    <source>
        <dbReference type="SAM" id="SignalP"/>
    </source>
</evidence>
<feature type="chain" id="PRO_5044656154" description="DUF4369 domain-containing protein" evidence="1">
    <location>
        <begin position="22"/>
        <end position="269"/>
    </location>
</feature>
<gene>
    <name evidence="3" type="ORF">H1R16_10950</name>
    <name evidence="2" type="ORF">H2507_04515</name>
</gene>
<dbReference type="EMBL" id="JACEUX010000001">
    <property type="protein sequence ID" value="MBA5246429.1"/>
    <property type="molecule type" value="Genomic_DNA"/>
</dbReference>
<organism evidence="3 4">
    <name type="scientific">Marnyiella aurantia</name>
    <dbReference type="NCBI Taxonomy" id="2758037"/>
    <lineage>
        <taxon>Bacteria</taxon>
        <taxon>Pseudomonadati</taxon>
        <taxon>Bacteroidota</taxon>
        <taxon>Flavobacteriia</taxon>
        <taxon>Flavobacteriales</taxon>
        <taxon>Weeksellaceae</taxon>
        <taxon>Marnyiella</taxon>
    </lineage>
</organism>
<dbReference type="Proteomes" id="UP000539710">
    <property type="component" value="Unassembled WGS sequence"/>
</dbReference>
<dbReference type="AlphaFoldDB" id="A0A7D7LM87"/>
<evidence type="ECO:0008006" key="6">
    <source>
        <dbReference type="Google" id="ProtNLM"/>
    </source>
</evidence>
<reference evidence="5" key="2">
    <citation type="submission" date="2020-07" db="EMBL/GenBank/DDBJ databases">
        <title>Flavobacterium sp. xlx-214.</title>
        <authorList>
            <person name="Yang C."/>
        </authorList>
    </citation>
    <scope>NUCLEOTIDE SEQUENCE [LARGE SCALE GENOMIC DNA]</scope>
    <source>
        <strain evidence="5">CX-624</strain>
    </source>
</reference>
<protein>
    <recommendedName>
        <fullName evidence="6">DUF4369 domain-containing protein</fullName>
    </recommendedName>
</protein>
<dbReference type="KEGG" id="cbau:H1R16_10950"/>
<dbReference type="RefSeq" id="WP_181886510.1">
    <property type="nucleotide sequence ID" value="NZ_CP059472.1"/>
</dbReference>
<reference evidence="3 4" key="1">
    <citation type="submission" date="2020-07" db="EMBL/GenBank/DDBJ databases">
        <title>Chryseobacterium sp.cx-624.</title>
        <authorList>
            <person name="Yang C."/>
        </authorList>
    </citation>
    <scope>NUCLEOTIDE SEQUENCE [LARGE SCALE GENOMIC DNA]</scope>
    <source>
        <strain evidence="3">Cx-624</strain>
        <strain evidence="4">cx-624</strain>
    </source>
</reference>
<keyword evidence="1" id="KW-0732">Signal</keyword>
<reference evidence="2" key="3">
    <citation type="submission" date="2020-07" db="EMBL/GenBank/DDBJ databases">
        <authorList>
            <person name="Yang C."/>
        </authorList>
    </citation>
    <scope>NUCLEOTIDE SEQUENCE</scope>
    <source>
        <strain evidence="2">Cx-624</strain>
    </source>
</reference>
<accession>A0A7D7LM87</accession>
<evidence type="ECO:0000313" key="3">
    <source>
        <dbReference type="EMBL" id="QMS98204.1"/>
    </source>
</evidence>
<name>A0A7D7LM87_9FLAO</name>
<dbReference type="Proteomes" id="UP000515349">
    <property type="component" value="Chromosome"/>
</dbReference>
<evidence type="ECO:0000313" key="4">
    <source>
        <dbReference type="Proteomes" id="UP000515349"/>
    </source>
</evidence>
<feature type="signal peptide" evidence="1">
    <location>
        <begin position="1"/>
        <end position="21"/>
    </location>
</feature>
<proteinExistence type="predicted"/>
<evidence type="ECO:0000313" key="5">
    <source>
        <dbReference type="Proteomes" id="UP000539710"/>
    </source>
</evidence>
<keyword evidence="5" id="KW-1185">Reference proteome</keyword>
<evidence type="ECO:0000313" key="2">
    <source>
        <dbReference type="EMBL" id="MBA5246429.1"/>
    </source>
</evidence>